<accession>A0A0N4XPD9</accession>
<organism evidence="3">
    <name type="scientific">Nippostrongylus brasiliensis</name>
    <name type="common">Rat hookworm</name>
    <dbReference type="NCBI Taxonomy" id="27835"/>
    <lineage>
        <taxon>Eukaryota</taxon>
        <taxon>Metazoa</taxon>
        <taxon>Ecdysozoa</taxon>
        <taxon>Nematoda</taxon>
        <taxon>Chromadorea</taxon>
        <taxon>Rhabditida</taxon>
        <taxon>Rhabditina</taxon>
        <taxon>Rhabditomorpha</taxon>
        <taxon>Strongyloidea</taxon>
        <taxon>Heligmosomidae</taxon>
        <taxon>Nippostrongylus</taxon>
    </lineage>
</organism>
<sequence>MLLFPDSGNIIRNVFFADDSVSSADEESLVVIKPRKRVDAMILKPREVCELLAQIVILSSYSIYLGVAMKDSLSLRSSRNRMKPVRRSRTLKGVTEVVIKEKRWLKVRTANSAVAVERERAWKRRQEARERKEQRIQELHNRHRRGVDLNVTVDSIVTSSDEEDYD</sequence>
<dbReference type="AlphaFoldDB" id="A0A0N4XPD9"/>
<proteinExistence type="predicted"/>
<dbReference type="EMBL" id="UYSL01008093">
    <property type="protein sequence ID" value="VDL67981.1"/>
    <property type="molecule type" value="Genomic_DNA"/>
</dbReference>
<evidence type="ECO:0000313" key="3">
    <source>
        <dbReference type="WBParaSite" id="NBR_0000439101-mRNA-1"/>
    </source>
</evidence>
<evidence type="ECO:0000313" key="1">
    <source>
        <dbReference type="EMBL" id="VDL67981.1"/>
    </source>
</evidence>
<reference evidence="3" key="1">
    <citation type="submission" date="2017-02" db="UniProtKB">
        <authorList>
            <consortium name="WormBaseParasite"/>
        </authorList>
    </citation>
    <scope>IDENTIFICATION</scope>
</reference>
<dbReference type="WBParaSite" id="NBR_0000439101-mRNA-1">
    <property type="protein sequence ID" value="NBR_0000439101-mRNA-1"/>
    <property type="gene ID" value="NBR_0000439101"/>
</dbReference>
<evidence type="ECO:0000313" key="2">
    <source>
        <dbReference type="Proteomes" id="UP000271162"/>
    </source>
</evidence>
<protein>
    <submittedName>
        <fullName evidence="1 3">Uncharacterized protein</fullName>
    </submittedName>
</protein>
<reference evidence="1 2" key="2">
    <citation type="submission" date="2018-11" db="EMBL/GenBank/DDBJ databases">
        <authorList>
            <consortium name="Pathogen Informatics"/>
        </authorList>
    </citation>
    <scope>NUCLEOTIDE SEQUENCE [LARGE SCALE GENOMIC DNA]</scope>
</reference>
<name>A0A0N4XPD9_NIPBR</name>
<gene>
    <name evidence="1" type="ORF">NBR_LOCUS4392</name>
</gene>
<keyword evidence="2" id="KW-1185">Reference proteome</keyword>
<dbReference type="STRING" id="27835.A0A0N4XPD9"/>
<dbReference type="Proteomes" id="UP000271162">
    <property type="component" value="Unassembled WGS sequence"/>
</dbReference>